<evidence type="ECO:0000313" key="3">
    <source>
        <dbReference type="EMBL" id="CBX96545.1"/>
    </source>
</evidence>
<reference evidence="4" key="1">
    <citation type="journal article" date="2011" name="Nat. Commun.">
        <title>Effector diversification within compartments of the Leptosphaeria maculans genome affected by Repeat-Induced Point mutations.</title>
        <authorList>
            <person name="Rouxel T."/>
            <person name="Grandaubert J."/>
            <person name="Hane J.K."/>
            <person name="Hoede C."/>
            <person name="van de Wouw A.P."/>
            <person name="Couloux A."/>
            <person name="Dominguez V."/>
            <person name="Anthouard V."/>
            <person name="Bally P."/>
            <person name="Bourras S."/>
            <person name="Cozijnsen A.J."/>
            <person name="Ciuffetti L.M."/>
            <person name="Degrave A."/>
            <person name="Dilmaghani A."/>
            <person name="Duret L."/>
            <person name="Fudal I."/>
            <person name="Goodwin S.B."/>
            <person name="Gout L."/>
            <person name="Glaser N."/>
            <person name="Linglin J."/>
            <person name="Kema G.H.J."/>
            <person name="Lapalu N."/>
            <person name="Lawrence C.B."/>
            <person name="May K."/>
            <person name="Meyer M."/>
            <person name="Ollivier B."/>
            <person name="Poulain J."/>
            <person name="Schoch C.L."/>
            <person name="Simon A."/>
            <person name="Spatafora J.W."/>
            <person name="Stachowiak A."/>
            <person name="Turgeon B.G."/>
            <person name="Tyler B.M."/>
            <person name="Vincent D."/>
            <person name="Weissenbach J."/>
            <person name="Amselem J."/>
            <person name="Quesneville H."/>
            <person name="Oliver R.P."/>
            <person name="Wincker P."/>
            <person name="Balesdent M.-H."/>
            <person name="Howlett B.J."/>
        </authorList>
    </citation>
    <scope>NUCLEOTIDE SEQUENCE [LARGE SCALE GENOMIC DNA]</scope>
    <source>
        <strain evidence="4">JN3 / isolate v23.1.3 / race Av1-4-5-6-7-8</strain>
    </source>
</reference>
<dbReference type="GO" id="GO:0008270">
    <property type="term" value="F:zinc ion binding"/>
    <property type="evidence" value="ECO:0007669"/>
    <property type="project" value="InterPro"/>
</dbReference>
<dbReference type="InterPro" id="IPR050987">
    <property type="entry name" value="AtrR-like"/>
</dbReference>
<feature type="compositionally biased region" description="Polar residues" evidence="2">
    <location>
        <begin position="106"/>
        <end position="116"/>
    </location>
</feature>
<dbReference type="RefSeq" id="XP_003840024.1">
    <property type="nucleotide sequence ID" value="XM_003839976.1"/>
</dbReference>
<dbReference type="Gene3D" id="4.10.240.10">
    <property type="entry name" value="Zn(2)-C6 fungal-type DNA-binding domain"/>
    <property type="match status" value="1"/>
</dbReference>
<dbReference type="InterPro" id="IPR036864">
    <property type="entry name" value="Zn2-C6_fun-type_DNA-bd_sf"/>
</dbReference>
<name>E4ZYL9_LEPMJ</name>
<dbReference type="OrthoDB" id="5958943at2759"/>
<keyword evidence="4" id="KW-1185">Reference proteome</keyword>
<dbReference type="GO" id="GO:0000981">
    <property type="term" value="F:DNA-binding transcription factor activity, RNA polymerase II-specific"/>
    <property type="evidence" value="ECO:0007669"/>
    <property type="project" value="InterPro"/>
</dbReference>
<feature type="compositionally biased region" description="Low complexity" evidence="2">
    <location>
        <begin position="148"/>
        <end position="160"/>
    </location>
</feature>
<dbReference type="GeneID" id="13290014"/>
<feature type="region of interest" description="Disordered" evidence="2">
    <location>
        <begin position="106"/>
        <end position="160"/>
    </location>
</feature>
<sequence>MNFVDVQPRSFLDYAWTSPSPAGGIKAAKPSKAGRKQNRCCDQCRKGKRACDAAILEDTLLDTNKPCGHPTVFHYSDVFGPLTACSNCDKTKKSCTFDWLRSQRVSQALQPQSGTTPPAKRRRTQNRRHDETEQPSTAANGKTDKVASRPSSEASASRTTPVELGVTFGDFACGASSLDSNTSLPAFQLPSAVLPYSAEPCIQGEHSPPECDSTKRSSWETPPGDVDKMHDAYSRCTSRTNSENGSTQSSTMSDTMVPCNRKRRRRSLSPVFITNAAYHHAAISIERSLFTTTNSTYLTEGLLQIYQNSFENALSCWMTERTCPYSTKTDILLANGATPDWNRIYHRASRLDRLTAAIRGRQLTYSEDQAVSRCLNLAIYAFASQWAQSSQRSKTKYPYKAGMPDDQTYAFSNGATDDNASANVEFDQVVQTTAWHEARNALQSAGDIESFRVVLAHIVFALTQKPVDLTESLQTDIDGMSQELEPVSSENECVDLMSKLNLAIETEGPPVHLEKGLRLIHSLRSKMAMLGDHTRTGSGVSRCSTKYRAVANRLDAADRATVDLLFWLAVMFDTLSAAMNRRPLVVSDEDSNIYPSESGQRTEQGNFDTEVPPTTDGLWDKYLFAHQKERLQRHPTRWPCSFDQAAAVLCDAAPVKVLLFRKVTRIQTLLSRNSQAPKIEEAIEGALEVCKHWNKLYAPFIRDCLEHHDRLPPRVQSWYTCLTGHWHLATLLLVDLIEIVDDSGLGIEENRAVRMSSEFVARFREDHCRTLSDLARCACPRPDTTFARSGEFHFAVSEGALLTEPWTAVLIRAFAKAGVILLELEDTVAFRLDMDGHDAFQRADDCVKALWFLGRKSDMALSAAKILGDALRQRRKDTQEKVQEVSTFLETELWHGFEGFGAFEADCDS</sequence>
<evidence type="ECO:0000256" key="1">
    <source>
        <dbReference type="ARBA" id="ARBA00023242"/>
    </source>
</evidence>
<dbReference type="InParanoid" id="E4ZYL9"/>
<dbReference type="HOGENOM" id="CLU_006237_0_0_1"/>
<protein>
    <submittedName>
        <fullName evidence="3">Uncharacterized protein</fullName>
    </submittedName>
</protein>
<dbReference type="STRING" id="985895.E4ZYL9"/>
<organism evidence="4">
    <name type="scientific">Leptosphaeria maculans (strain JN3 / isolate v23.1.3 / race Av1-4-5-6-7-8)</name>
    <name type="common">Blackleg fungus</name>
    <name type="synonym">Phoma lingam</name>
    <dbReference type="NCBI Taxonomy" id="985895"/>
    <lineage>
        <taxon>Eukaryota</taxon>
        <taxon>Fungi</taxon>
        <taxon>Dikarya</taxon>
        <taxon>Ascomycota</taxon>
        <taxon>Pezizomycotina</taxon>
        <taxon>Dothideomycetes</taxon>
        <taxon>Pleosporomycetidae</taxon>
        <taxon>Pleosporales</taxon>
        <taxon>Pleosporineae</taxon>
        <taxon>Leptosphaeriaceae</taxon>
        <taxon>Plenodomus</taxon>
        <taxon>Plenodomus lingam/Leptosphaeria maculans species complex</taxon>
    </lineage>
</organism>
<dbReference type="Proteomes" id="UP000002668">
    <property type="component" value="Genome"/>
</dbReference>
<evidence type="ECO:0000313" key="4">
    <source>
        <dbReference type="Proteomes" id="UP000002668"/>
    </source>
</evidence>
<feature type="region of interest" description="Disordered" evidence="2">
    <location>
        <begin position="200"/>
        <end position="261"/>
    </location>
</feature>
<dbReference type="EMBL" id="FP929129">
    <property type="protein sequence ID" value="CBX96545.1"/>
    <property type="molecule type" value="Genomic_DNA"/>
</dbReference>
<dbReference type="eggNOG" id="ENOG502SHX1">
    <property type="taxonomic scope" value="Eukaryota"/>
</dbReference>
<gene>
    <name evidence="3" type="ORF">LEMA_P108100.1</name>
</gene>
<dbReference type="VEuPathDB" id="FungiDB:LEMA_P108100.1"/>
<accession>E4ZYL9</accession>
<proteinExistence type="predicted"/>
<dbReference type="OMA" id="TCTMNWA"/>
<feature type="compositionally biased region" description="Basic and acidic residues" evidence="2">
    <location>
        <begin position="207"/>
        <end position="218"/>
    </location>
</feature>
<feature type="compositionally biased region" description="Polar residues" evidence="2">
    <location>
        <begin position="235"/>
        <end position="254"/>
    </location>
</feature>
<keyword evidence="1" id="KW-0539">Nucleus</keyword>
<dbReference type="AlphaFoldDB" id="E4ZYL9"/>
<evidence type="ECO:0000256" key="2">
    <source>
        <dbReference type="SAM" id="MobiDB-lite"/>
    </source>
</evidence>
<dbReference type="PANTHER" id="PTHR46910:SF11">
    <property type="entry name" value="ZN(2)-C6 FUNGAL-TYPE DOMAIN-CONTAINING PROTEIN"/>
    <property type="match status" value="1"/>
</dbReference>
<dbReference type="PANTHER" id="PTHR46910">
    <property type="entry name" value="TRANSCRIPTION FACTOR PDR1"/>
    <property type="match status" value="1"/>
</dbReference>